<protein>
    <submittedName>
        <fullName evidence="1">Uncharacterized protein</fullName>
    </submittedName>
</protein>
<name>A0ACB9F7M4_CICIN</name>
<gene>
    <name evidence="1" type="ORF">L2E82_16957</name>
</gene>
<sequence length="247" mass="28035">MSCIPYSHRRIPLSPSPSSTSPTPCFLHVFFSFGIFFFVTHLVHLCVSLSLSLLKAFFPFFSRVIRVCGGSQGGFAITPTYSLDPICRKTKKPDWETLIPVDAATGGFVAPFLYPNLEWDFKLSLVKTINFSGHNYGLVYAAVGWVVWRSKDDLPDEIKSLMKKKRTNLAQFQSLITHCNTKKPSLRFIKSLQTWKDRCLANRNIELDDLESFRVEEKAIQLMDHVKTSSIEDCNPTTGNFILLVVM</sequence>
<reference evidence="1 2" key="2">
    <citation type="journal article" date="2022" name="Mol. Ecol. Resour.">
        <title>The genomes of chicory, endive, great burdock and yacon provide insights into Asteraceae paleo-polyploidization history and plant inulin production.</title>
        <authorList>
            <person name="Fan W."/>
            <person name="Wang S."/>
            <person name="Wang H."/>
            <person name="Wang A."/>
            <person name="Jiang F."/>
            <person name="Liu H."/>
            <person name="Zhao H."/>
            <person name="Xu D."/>
            <person name="Zhang Y."/>
        </authorList>
    </citation>
    <scope>NUCLEOTIDE SEQUENCE [LARGE SCALE GENOMIC DNA]</scope>
    <source>
        <strain evidence="2">cv. Punajuju</strain>
        <tissue evidence="1">Leaves</tissue>
    </source>
</reference>
<organism evidence="1 2">
    <name type="scientific">Cichorium intybus</name>
    <name type="common">Chicory</name>
    <dbReference type="NCBI Taxonomy" id="13427"/>
    <lineage>
        <taxon>Eukaryota</taxon>
        <taxon>Viridiplantae</taxon>
        <taxon>Streptophyta</taxon>
        <taxon>Embryophyta</taxon>
        <taxon>Tracheophyta</taxon>
        <taxon>Spermatophyta</taxon>
        <taxon>Magnoliopsida</taxon>
        <taxon>eudicotyledons</taxon>
        <taxon>Gunneridae</taxon>
        <taxon>Pentapetalae</taxon>
        <taxon>asterids</taxon>
        <taxon>campanulids</taxon>
        <taxon>Asterales</taxon>
        <taxon>Asteraceae</taxon>
        <taxon>Cichorioideae</taxon>
        <taxon>Cichorieae</taxon>
        <taxon>Cichoriinae</taxon>
        <taxon>Cichorium</taxon>
    </lineage>
</organism>
<dbReference type="Proteomes" id="UP001055811">
    <property type="component" value="Linkage Group LG03"/>
</dbReference>
<keyword evidence="2" id="KW-1185">Reference proteome</keyword>
<evidence type="ECO:0000313" key="1">
    <source>
        <dbReference type="EMBL" id="KAI3766880.1"/>
    </source>
</evidence>
<comment type="caution">
    <text evidence="1">The sequence shown here is derived from an EMBL/GenBank/DDBJ whole genome shotgun (WGS) entry which is preliminary data.</text>
</comment>
<dbReference type="EMBL" id="CM042011">
    <property type="protein sequence ID" value="KAI3766880.1"/>
    <property type="molecule type" value="Genomic_DNA"/>
</dbReference>
<proteinExistence type="predicted"/>
<reference evidence="2" key="1">
    <citation type="journal article" date="2022" name="Mol. Ecol. Resour.">
        <title>The genomes of chicory, endive, great burdock and yacon provide insights into Asteraceae palaeo-polyploidization history and plant inulin production.</title>
        <authorList>
            <person name="Fan W."/>
            <person name="Wang S."/>
            <person name="Wang H."/>
            <person name="Wang A."/>
            <person name="Jiang F."/>
            <person name="Liu H."/>
            <person name="Zhao H."/>
            <person name="Xu D."/>
            <person name="Zhang Y."/>
        </authorList>
    </citation>
    <scope>NUCLEOTIDE SEQUENCE [LARGE SCALE GENOMIC DNA]</scope>
    <source>
        <strain evidence="2">cv. Punajuju</strain>
    </source>
</reference>
<evidence type="ECO:0000313" key="2">
    <source>
        <dbReference type="Proteomes" id="UP001055811"/>
    </source>
</evidence>
<accession>A0ACB9F7M4</accession>